<dbReference type="InterPro" id="IPR033985">
    <property type="entry name" value="SusD-like_N"/>
</dbReference>
<name>A0A7X9S8U5_9BACE</name>
<keyword evidence="5" id="KW-0998">Cell outer membrane</keyword>
<dbReference type="InterPro" id="IPR012944">
    <property type="entry name" value="SusD_RagB_dom"/>
</dbReference>
<dbReference type="Proteomes" id="UP000520291">
    <property type="component" value="Unassembled WGS sequence"/>
</dbReference>
<keyword evidence="4" id="KW-0472">Membrane</keyword>
<comment type="subcellular location">
    <subcellularLocation>
        <location evidence="1">Cell outer membrane</location>
    </subcellularLocation>
</comment>
<evidence type="ECO:0000256" key="5">
    <source>
        <dbReference type="ARBA" id="ARBA00023237"/>
    </source>
</evidence>
<reference evidence="9 10" key="1">
    <citation type="submission" date="2020-04" db="EMBL/GenBank/DDBJ databases">
        <authorList>
            <person name="Hitch T.C.A."/>
            <person name="Wylensek D."/>
            <person name="Clavel T."/>
        </authorList>
    </citation>
    <scope>NUCLEOTIDE SEQUENCE [LARGE SCALE GENOMIC DNA]</scope>
    <source>
        <strain evidence="9 10">WCA3-601-WT-5E</strain>
    </source>
</reference>
<dbReference type="Gene3D" id="1.25.40.390">
    <property type="match status" value="1"/>
</dbReference>
<dbReference type="GO" id="GO:0009279">
    <property type="term" value="C:cell outer membrane"/>
    <property type="evidence" value="ECO:0007669"/>
    <property type="project" value="UniProtKB-SubCell"/>
</dbReference>
<keyword evidence="3" id="KW-0732">Signal</keyword>
<feature type="coiled-coil region" evidence="6">
    <location>
        <begin position="133"/>
        <end position="160"/>
    </location>
</feature>
<evidence type="ECO:0000256" key="3">
    <source>
        <dbReference type="ARBA" id="ARBA00022729"/>
    </source>
</evidence>
<dbReference type="PROSITE" id="PS51257">
    <property type="entry name" value="PROKAR_LIPOPROTEIN"/>
    <property type="match status" value="1"/>
</dbReference>
<keyword evidence="6" id="KW-0175">Coiled coil</keyword>
<evidence type="ECO:0000256" key="6">
    <source>
        <dbReference type="SAM" id="Coils"/>
    </source>
</evidence>
<comment type="similarity">
    <text evidence="2">Belongs to the SusD family.</text>
</comment>
<evidence type="ECO:0000256" key="1">
    <source>
        <dbReference type="ARBA" id="ARBA00004442"/>
    </source>
</evidence>
<evidence type="ECO:0000313" key="9">
    <source>
        <dbReference type="EMBL" id="NME84847.1"/>
    </source>
</evidence>
<evidence type="ECO:0000256" key="2">
    <source>
        <dbReference type="ARBA" id="ARBA00006275"/>
    </source>
</evidence>
<evidence type="ECO:0000313" key="10">
    <source>
        <dbReference type="Proteomes" id="UP000520291"/>
    </source>
</evidence>
<evidence type="ECO:0000259" key="8">
    <source>
        <dbReference type="Pfam" id="PF14322"/>
    </source>
</evidence>
<dbReference type="RefSeq" id="WP_129614896.1">
    <property type="nucleotide sequence ID" value="NZ_JABAGL010000002.1"/>
</dbReference>
<accession>A0A7X9S8U5</accession>
<evidence type="ECO:0000259" key="7">
    <source>
        <dbReference type="Pfam" id="PF07980"/>
    </source>
</evidence>
<organism evidence="9 10">
    <name type="scientific">Bacteroides eggerthii</name>
    <dbReference type="NCBI Taxonomy" id="28111"/>
    <lineage>
        <taxon>Bacteria</taxon>
        <taxon>Pseudomonadati</taxon>
        <taxon>Bacteroidota</taxon>
        <taxon>Bacteroidia</taxon>
        <taxon>Bacteroidales</taxon>
        <taxon>Bacteroidaceae</taxon>
        <taxon>Bacteroides</taxon>
    </lineage>
</organism>
<dbReference type="Pfam" id="PF14322">
    <property type="entry name" value="SusD-like_3"/>
    <property type="match status" value="1"/>
</dbReference>
<dbReference type="EMBL" id="JABAGL010000002">
    <property type="protein sequence ID" value="NME84847.1"/>
    <property type="molecule type" value="Genomic_DNA"/>
</dbReference>
<feature type="domain" description="RagB/SusD" evidence="7">
    <location>
        <begin position="319"/>
        <end position="623"/>
    </location>
</feature>
<dbReference type="SUPFAM" id="SSF48452">
    <property type="entry name" value="TPR-like"/>
    <property type="match status" value="1"/>
</dbReference>
<gene>
    <name evidence="9" type="ORF">HF841_02215</name>
</gene>
<feature type="domain" description="SusD-like N-terminal" evidence="8">
    <location>
        <begin position="27"/>
        <end position="224"/>
    </location>
</feature>
<sequence>MNKYINKIFLTSAFAVVGLLGTTSCTDYLDKSPESDYQANDPYKNFMNFQGFTEELYNCIPVVSNSEYHTCFNYGEDVYWEPQEVRLQTRNVDNGDFWGWTTAYYGYPRSGGSAGTSNRRDKGDLWTNAWYAIRKANLGIANLQNLVSATEEERKLIEGQLYFFRAWFHFMLMEWWGGIPYIDELLSPDVNPTLPRLSWQECAEKCVSDFEHAATLLPVDWDETTAGKVTLGKNNMRINKIMALAYKGKTLLWAGSPLMNWASGGSREYNVELCKRGADALGEALQLTEKTKRYELADFSEYNDIFLLHNSNGKLNGVKESIFMENLIDYSARWRWNMINDFRPQSIESSGIKNFPTANYVNYFGMKNGYPIKNMTQADAESGYDPTYPWKDRDPRLYKVIMFDGMKFKSTGGAGGSVELFTGGRESEETNPNKGCFTGYMNSKLCPQLMNTIDGYKENNIMILNLMRLADVYLMYAEATAVGYGTPQSKATTYSLTAVEAINKVRQRAGVASVLDKFLNNTVDFLGEVRRERAVELAFEGFRFIDLRRWMLLTQSPYTLKTKIEFDRADPNNYNYDAPEENPIKNLREVVLFERQYTDRHYWYPLPRKDVNIYEGFYQNPGW</sequence>
<protein>
    <submittedName>
        <fullName evidence="9">RagB/SusD family nutrient uptake outer membrane protein</fullName>
    </submittedName>
</protein>
<comment type="caution">
    <text evidence="9">The sequence shown here is derived from an EMBL/GenBank/DDBJ whole genome shotgun (WGS) entry which is preliminary data.</text>
</comment>
<evidence type="ECO:0000256" key="4">
    <source>
        <dbReference type="ARBA" id="ARBA00023136"/>
    </source>
</evidence>
<dbReference type="InterPro" id="IPR011990">
    <property type="entry name" value="TPR-like_helical_dom_sf"/>
</dbReference>
<dbReference type="Pfam" id="PF07980">
    <property type="entry name" value="SusD_RagB"/>
    <property type="match status" value="1"/>
</dbReference>
<proteinExistence type="inferred from homology"/>
<dbReference type="AlphaFoldDB" id="A0A7X9S8U5"/>